<sequence length="446" mass="49969">MKIVFFVHCFFPDHFYGTETYTLGLANHYRSWGHDVSVVSAVFQGEEKQPQLINRYTYQDIPVIAIDKNAIPHSRVKETYYQPEMRDVLEEILLELKPDVVHVTHLINHTSVLLEVVGKLNIPTYTTFTDFFGFCANNKLEAADGDLCAGPAPSRSNCVACYLKESAQGGHASGWMKKAATPAMANILAKGLVAFRNMGMFKTSAVQGLVEDLVTRPDTLSYLYNTHYKGAVAPTAFLQKAYQSNNIKVSMRKIWFGIDIDRRAKPVRTKDHIPVIGFIGQIAPHKGTDLLIEAFKQLPAKSAKLKIYGPTDQSVSYMETLRSISNGVDGIEFMGTFDQGQMVDIFSDIDLFVIPSRWYENSPLVLLNSLATHTPVVVSDVEGMTEFLTEGVNGYSFKRGNADDLASKLSHILQQPDLLHKLSLSTEYLRTTEVMAKETFDIYQDR</sequence>
<dbReference type="InterPro" id="IPR028098">
    <property type="entry name" value="Glyco_trans_4-like_N"/>
</dbReference>
<dbReference type="PANTHER" id="PTHR45947">
    <property type="entry name" value="SULFOQUINOVOSYL TRANSFERASE SQD2"/>
    <property type="match status" value="1"/>
</dbReference>
<organism evidence="3 4">
    <name type="scientific">Serratia fonticola</name>
    <dbReference type="NCBI Taxonomy" id="47917"/>
    <lineage>
        <taxon>Bacteria</taxon>
        <taxon>Pseudomonadati</taxon>
        <taxon>Pseudomonadota</taxon>
        <taxon>Gammaproteobacteria</taxon>
        <taxon>Enterobacterales</taxon>
        <taxon>Yersiniaceae</taxon>
        <taxon>Serratia</taxon>
    </lineage>
</organism>
<keyword evidence="4" id="KW-1185">Reference proteome</keyword>
<dbReference type="SUPFAM" id="SSF53756">
    <property type="entry name" value="UDP-Glycosyltransferase/glycogen phosphorylase"/>
    <property type="match status" value="1"/>
</dbReference>
<reference evidence="3 4" key="1">
    <citation type="submission" date="2023-08" db="EMBL/GenBank/DDBJ databases">
        <title>Complete Genome and Methylome dissection of Serratia fonticola NEB369.</title>
        <authorList>
            <person name="Fomenkov A."/>
            <person name="Roberts R.D."/>
        </authorList>
    </citation>
    <scope>NUCLEOTIDE SEQUENCE [LARGE SCALE GENOMIC DNA]</scope>
    <source>
        <strain evidence="3 4">NEB369</strain>
    </source>
</reference>
<dbReference type="PANTHER" id="PTHR45947:SF3">
    <property type="entry name" value="SULFOQUINOVOSYL TRANSFERASE SQD2"/>
    <property type="match status" value="1"/>
</dbReference>
<dbReference type="Proteomes" id="UP001235341">
    <property type="component" value="Chromosome"/>
</dbReference>
<dbReference type="Pfam" id="PF13439">
    <property type="entry name" value="Glyco_transf_4"/>
    <property type="match status" value="1"/>
</dbReference>
<evidence type="ECO:0000313" key="3">
    <source>
        <dbReference type="EMBL" id="WMT16497.1"/>
    </source>
</evidence>
<proteinExistence type="predicted"/>
<dbReference type="Gene3D" id="3.40.50.2000">
    <property type="entry name" value="Glycogen Phosphorylase B"/>
    <property type="match status" value="2"/>
</dbReference>
<evidence type="ECO:0000259" key="2">
    <source>
        <dbReference type="Pfam" id="PF13439"/>
    </source>
</evidence>
<evidence type="ECO:0000259" key="1">
    <source>
        <dbReference type="Pfam" id="PF00534"/>
    </source>
</evidence>
<feature type="domain" description="Glycosyltransferase subfamily 4-like N-terminal" evidence="2">
    <location>
        <begin position="17"/>
        <end position="128"/>
    </location>
</feature>
<dbReference type="CDD" id="cd03823">
    <property type="entry name" value="GT4_ExpE7-like"/>
    <property type="match status" value="1"/>
</dbReference>
<dbReference type="RefSeq" id="WP_309206350.1">
    <property type="nucleotide sequence ID" value="NZ_CP133586.1"/>
</dbReference>
<feature type="domain" description="Glycosyl transferase family 1" evidence="1">
    <location>
        <begin position="269"/>
        <end position="423"/>
    </location>
</feature>
<dbReference type="EMBL" id="CP133586">
    <property type="protein sequence ID" value="WMT16497.1"/>
    <property type="molecule type" value="Genomic_DNA"/>
</dbReference>
<accession>A0ABY9PSS6</accession>
<dbReference type="InterPro" id="IPR001296">
    <property type="entry name" value="Glyco_trans_1"/>
</dbReference>
<dbReference type="Pfam" id="PF00534">
    <property type="entry name" value="Glycos_transf_1"/>
    <property type="match status" value="1"/>
</dbReference>
<evidence type="ECO:0000313" key="4">
    <source>
        <dbReference type="Proteomes" id="UP001235341"/>
    </source>
</evidence>
<gene>
    <name evidence="3" type="ORF">RFB13_09315</name>
</gene>
<protein>
    <submittedName>
        <fullName evidence="3">Glycosyltransferase family 4 protein</fullName>
    </submittedName>
</protein>
<dbReference type="InterPro" id="IPR050194">
    <property type="entry name" value="Glycosyltransferase_grp1"/>
</dbReference>
<name>A0ABY9PSS6_SERFO</name>